<sequence length="447" mass="49828">MKKKSEDQGPKPSRLPDPLKLRSGVIFATIPSLLIIGLWAGAVTYVHLHHYNLQVDEGLVPVLGIVASIAIAFKLYVSYQRYQDARNQWSRLRICVRNLARLIWCNVPDGPRQRPKVPPPTQIQVEQKLREDLLSKASAIRLLVGFAFALKHHVRREYGTEWPDVRARVGFLPTFARRGPPSQVSVSQSLYTSMDPEKGLPAVPNKRFSAAPALWLSSLFTKEEITKRQKEQERHNVLVAHQNLPLEILSFLGSYVDLLNSERKLEGGLACTLHKELGTLNEILGKCEGLMSESMPLPYTVIISQIKWLFMLLLPFQLLQAMSWITIPAVVIISFSLLGLSSAASTLSNPFSPTTSPTSLPLDQICTNLSIEIDTICSSMHSPSYSNYAMSGMMVMAGEKGGVGWIYLKGNKPLAPLVKKDFADCVKNLSISDILEVMRMKVEIPET</sequence>
<dbReference type="RefSeq" id="XP_067491368.1">
    <property type="nucleotide sequence ID" value="XM_067633173.1"/>
</dbReference>
<reference evidence="9 10" key="1">
    <citation type="submission" date="2019-01" db="EMBL/GenBank/DDBJ databases">
        <title>Intercellular communication is required for trap formation in the nematode-trapping fungus Duddingtonia flagrans.</title>
        <authorList>
            <person name="Youssar L."/>
            <person name="Wernet V."/>
            <person name="Hensel N."/>
            <person name="Hildebrandt H.-G."/>
            <person name="Fischer R."/>
        </authorList>
    </citation>
    <scope>NUCLEOTIDE SEQUENCE [LARGE SCALE GENOMIC DNA]</scope>
    <source>
        <strain evidence="9 10">CBS H-5679</strain>
    </source>
</reference>
<evidence type="ECO:0000256" key="3">
    <source>
        <dbReference type="ARBA" id="ARBA00022475"/>
    </source>
</evidence>
<evidence type="ECO:0000256" key="2">
    <source>
        <dbReference type="ARBA" id="ARBA00022448"/>
    </source>
</evidence>
<evidence type="ECO:0000256" key="6">
    <source>
        <dbReference type="ARBA" id="ARBA00023065"/>
    </source>
</evidence>
<keyword evidence="6" id="KW-0406">Ion transport</keyword>
<keyword evidence="2" id="KW-0813">Transport</keyword>
<dbReference type="OrthoDB" id="1368at2759"/>
<keyword evidence="10" id="KW-1185">Reference proteome</keyword>
<dbReference type="Proteomes" id="UP000283090">
    <property type="component" value="Unassembled WGS sequence"/>
</dbReference>
<accession>A0A437A3W8</accession>
<comment type="subcellular location">
    <subcellularLocation>
        <location evidence="1">Cell membrane</location>
        <topology evidence="1">Multi-pass membrane protein</topology>
    </subcellularLocation>
</comment>
<proteinExistence type="predicted"/>
<evidence type="ECO:0000256" key="1">
    <source>
        <dbReference type="ARBA" id="ARBA00004651"/>
    </source>
</evidence>
<name>A0A437A3W8_ARTFL</name>
<dbReference type="GO" id="GO:0005886">
    <property type="term" value="C:plasma membrane"/>
    <property type="evidence" value="ECO:0007669"/>
    <property type="project" value="UniProtKB-SubCell"/>
</dbReference>
<evidence type="ECO:0000256" key="4">
    <source>
        <dbReference type="ARBA" id="ARBA00022692"/>
    </source>
</evidence>
<keyword evidence="4 8" id="KW-0812">Transmembrane</keyword>
<dbReference type="InterPro" id="IPR044669">
    <property type="entry name" value="YneE/VCCN1/2-like"/>
</dbReference>
<dbReference type="VEuPathDB" id="FungiDB:DFL_004130"/>
<evidence type="ECO:0000256" key="7">
    <source>
        <dbReference type="ARBA" id="ARBA00023136"/>
    </source>
</evidence>
<dbReference type="AlphaFoldDB" id="A0A437A3W8"/>
<dbReference type="EMBL" id="SAEB01000006">
    <property type="protein sequence ID" value="RVD85824.1"/>
    <property type="molecule type" value="Genomic_DNA"/>
</dbReference>
<keyword evidence="3" id="KW-1003">Cell membrane</keyword>
<protein>
    <submittedName>
        <fullName evidence="9">Uncharacterized protein</fullName>
    </submittedName>
</protein>
<evidence type="ECO:0000313" key="10">
    <source>
        <dbReference type="Proteomes" id="UP000283090"/>
    </source>
</evidence>
<evidence type="ECO:0000256" key="8">
    <source>
        <dbReference type="SAM" id="Phobius"/>
    </source>
</evidence>
<feature type="transmembrane region" description="Helical" evidence="8">
    <location>
        <begin position="58"/>
        <end position="77"/>
    </location>
</feature>
<dbReference type="STRING" id="97331.A0A437A3W8"/>
<feature type="transmembrane region" description="Helical" evidence="8">
    <location>
        <begin position="21"/>
        <end position="46"/>
    </location>
</feature>
<keyword evidence="5 8" id="KW-1133">Transmembrane helix</keyword>
<keyword evidence="7 8" id="KW-0472">Membrane</keyword>
<dbReference type="GO" id="GO:0005254">
    <property type="term" value="F:chloride channel activity"/>
    <property type="evidence" value="ECO:0007669"/>
    <property type="project" value="InterPro"/>
</dbReference>
<organism evidence="9 10">
    <name type="scientific">Arthrobotrys flagrans</name>
    <name type="common">Nematode-trapping fungus</name>
    <name type="synonym">Trichothecium flagrans</name>
    <dbReference type="NCBI Taxonomy" id="97331"/>
    <lineage>
        <taxon>Eukaryota</taxon>
        <taxon>Fungi</taxon>
        <taxon>Dikarya</taxon>
        <taxon>Ascomycota</taxon>
        <taxon>Pezizomycotina</taxon>
        <taxon>Orbiliomycetes</taxon>
        <taxon>Orbiliales</taxon>
        <taxon>Orbiliaceae</taxon>
        <taxon>Arthrobotrys</taxon>
    </lineage>
</organism>
<evidence type="ECO:0000313" key="9">
    <source>
        <dbReference type="EMBL" id="RVD85824.1"/>
    </source>
</evidence>
<gene>
    <name evidence="9" type="ORF">DFL_004130</name>
</gene>
<dbReference type="PANTHER" id="PTHR33281:SF19">
    <property type="entry name" value="VOLTAGE-DEPENDENT ANION CHANNEL-FORMING PROTEIN YNEE"/>
    <property type="match status" value="1"/>
</dbReference>
<dbReference type="GeneID" id="93586441"/>
<comment type="caution">
    <text evidence="9">The sequence shown here is derived from an EMBL/GenBank/DDBJ whole genome shotgun (WGS) entry which is preliminary data.</text>
</comment>
<dbReference type="Pfam" id="PF25539">
    <property type="entry name" value="Bestrophin_2"/>
    <property type="match status" value="1"/>
</dbReference>
<dbReference type="PANTHER" id="PTHR33281">
    <property type="entry name" value="UPF0187 PROTEIN YNEE"/>
    <property type="match status" value="1"/>
</dbReference>
<evidence type="ECO:0000256" key="5">
    <source>
        <dbReference type="ARBA" id="ARBA00022989"/>
    </source>
</evidence>